<sequence length="214" mass="22864">MTAALPNLVTSCAAIGDDAFGLTRIFDPAIQLAVWRRTPDPTIGNWLERNAGALGCGFRQLITPGQTPVLDTLPTGSGRDALADDLAQLAEMLAELLDAPAIGVRLEVIHKAMCPRLHVDRVGVRMLCTYRGPGTEWVEEQSIDRSRLGAASAGLADTHSGVLRPDHCIESIPLYAVALLKGSLWQDNTGRGIVHRSPAVSSPPRVLAAFDAAW</sequence>
<organism evidence="1 2">
    <name type="scientific">Thauera mechernichensis</name>
    <dbReference type="NCBI Taxonomy" id="82788"/>
    <lineage>
        <taxon>Bacteria</taxon>
        <taxon>Pseudomonadati</taxon>
        <taxon>Pseudomonadota</taxon>
        <taxon>Betaproteobacteria</taxon>
        <taxon>Rhodocyclales</taxon>
        <taxon>Zoogloeaceae</taxon>
        <taxon>Thauera</taxon>
    </lineage>
</organism>
<keyword evidence="2" id="KW-1185">Reference proteome</keyword>
<dbReference type="InterPro" id="IPR014955">
    <property type="entry name" value="DUF1826"/>
</dbReference>
<dbReference type="Pfam" id="PF08856">
    <property type="entry name" value="DUF1826"/>
    <property type="match status" value="1"/>
</dbReference>
<comment type="caution">
    <text evidence="1">The sequence shown here is derived from an EMBL/GenBank/DDBJ whole genome shotgun (WGS) entry which is preliminary data.</text>
</comment>
<dbReference type="EMBL" id="JBHTMC010000023">
    <property type="protein sequence ID" value="MFD1264087.1"/>
    <property type="molecule type" value="Genomic_DNA"/>
</dbReference>
<evidence type="ECO:0000313" key="2">
    <source>
        <dbReference type="Proteomes" id="UP001597158"/>
    </source>
</evidence>
<proteinExistence type="predicted"/>
<accession>A0ABW3WEG7</accession>
<gene>
    <name evidence="1" type="ORF">ACFQ4M_10880</name>
</gene>
<evidence type="ECO:0000313" key="1">
    <source>
        <dbReference type="EMBL" id="MFD1264087.1"/>
    </source>
</evidence>
<dbReference type="RefSeq" id="WP_277834552.1">
    <property type="nucleotide sequence ID" value="NZ_JARQZE010000014.1"/>
</dbReference>
<reference evidence="2" key="1">
    <citation type="journal article" date="2019" name="Int. J. Syst. Evol. Microbiol.">
        <title>The Global Catalogue of Microorganisms (GCM) 10K type strain sequencing project: providing services to taxonomists for standard genome sequencing and annotation.</title>
        <authorList>
            <consortium name="The Broad Institute Genomics Platform"/>
            <consortium name="The Broad Institute Genome Sequencing Center for Infectious Disease"/>
            <person name="Wu L."/>
            <person name="Ma J."/>
        </authorList>
    </citation>
    <scope>NUCLEOTIDE SEQUENCE [LARGE SCALE GENOMIC DNA]</scope>
    <source>
        <strain evidence="2">CCUG 48884</strain>
    </source>
</reference>
<protein>
    <submittedName>
        <fullName evidence="1">DUF1826 domain-containing protein</fullName>
    </submittedName>
</protein>
<name>A0ABW3WEG7_9RHOO</name>
<dbReference type="Proteomes" id="UP001597158">
    <property type="component" value="Unassembled WGS sequence"/>
</dbReference>